<gene>
    <name evidence="2" type="ORF">GOBAR_AA34369</name>
</gene>
<dbReference type="AlphaFoldDB" id="A0A2P5W5H1"/>
<reference evidence="2 3" key="1">
    <citation type="submission" date="2015-01" db="EMBL/GenBank/DDBJ databases">
        <title>Genome of allotetraploid Gossypium barbadense reveals genomic plasticity and fiber elongation in cotton evolution.</title>
        <authorList>
            <person name="Chen X."/>
            <person name="Liu X."/>
            <person name="Zhao B."/>
            <person name="Zheng H."/>
            <person name="Hu Y."/>
            <person name="Lu G."/>
            <person name="Yang C."/>
            <person name="Chen J."/>
            <person name="Shan C."/>
            <person name="Zhang L."/>
            <person name="Zhou Y."/>
            <person name="Wang L."/>
            <person name="Guo W."/>
            <person name="Bai Y."/>
            <person name="Ruan J."/>
            <person name="Shangguan X."/>
            <person name="Mao Y."/>
            <person name="Jiang J."/>
            <person name="Zhu Y."/>
            <person name="Lei J."/>
            <person name="Kang H."/>
            <person name="Chen S."/>
            <person name="He X."/>
            <person name="Wang R."/>
            <person name="Wang Y."/>
            <person name="Chen J."/>
            <person name="Wang L."/>
            <person name="Yu S."/>
            <person name="Wang B."/>
            <person name="Wei J."/>
            <person name="Song S."/>
            <person name="Lu X."/>
            <person name="Gao Z."/>
            <person name="Gu W."/>
            <person name="Deng X."/>
            <person name="Ma D."/>
            <person name="Wang S."/>
            <person name="Liang W."/>
            <person name="Fang L."/>
            <person name="Cai C."/>
            <person name="Zhu X."/>
            <person name="Zhou B."/>
            <person name="Zhang Y."/>
            <person name="Chen Z."/>
            <person name="Xu S."/>
            <person name="Zhu R."/>
            <person name="Wang S."/>
            <person name="Zhang T."/>
            <person name="Zhao G."/>
        </authorList>
    </citation>
    <scope>NUCLEOTIDE SEQUENCE [LARGE SCALE GENOMIC DNA]</scope>
    <source>
        <strain evidence="3">cv. Xinhai21</strain>
        <tissue evidence="2">Leaf</tissue>
    </source>
</reference>
<proteinExistence type="predicted"/>
<dbReference type="EMBL" id="KZ669035">
    <property type="protein sequence ID" value="PPR86321.1"/>
    <property type="molecule type" value="Genomic_DNA"/>
</dbReference>
<feature type="region of interest" description="Disordered" evidence="1">
    <location>
        <begin position="26"/>
        <end position="46"/>
    </location>
</feature>
<feature type="compositionally biased region" description="Basic and acidic residues" evidence="1">
    <location>
        <begin position="118"/>
        <end position="147"/>
    </location>
</feature>
<accession>A0A2P5W5H1</accession>
<name>A0A2P5W5H1_GOSBA</name>
<sequence>MEIEGDRLNHSTKTNSMVQHSLQEMSLKEGHESFSRNSRGPIHEDRRLQIEELDECELTLRVGDEKITLQARNSSNTMEIEGDRLNHSTKTNSMVQHSLQEMSLKEGHESFSRNSRGPIHEDRRLQIEELDECQTHKPRTPDKPNLR</sequence>
<feature type="region of interest" description="Disordered" evidence="1">
    <location>
        <begin position="73"/>
        <end position="92"/>
    </location>
</feature>
<evidence type="ECO:0000313" key="2">
    <source>
        <dbReference type="EMBL" id="PPR86321.1"/>
    </source>
</evidence>
<evidence type="ECO:0000313" key="3">
    <source>
        <dbReference type="Proteomes" id="UP000239757"/>
    </source>
</evidence>
<protein>
    <submittedName>
        <fullName evidence="2">Uncharacterized protein</fullName>
    </submittedName>
</protein>
<feature type="region of interest" description="Disordered" evidence="1">
    <location>
        <begin position="102"/>
        <end position="147"/>
    </location>
</feature>
<dbReference type="Proteomes" id="UP000239757">
    <property type="component" value="Unassembled WGS sequence"/>
</dbReference>
<evidence type="ECO:0000256" key="1">
    <source>
        <dbReference type="SAM" id="MobiDB-lite"/>
    </source>
</evidence>
<organism evidence="2 3">
    <name type="scientific">Gossypium barbadense</name>
    <name type="common">Sea Island cotton</name>
    <name type="synonym">Hibiscus barbadensis</name>
    <dbReference type="NCBI Taxonomy" id="3634"/>
    <lineage>
        <taxon>Eukaryota</taxon>
        <taxon>Viridiplantae</taxon>
        <taxon>Streptophyta</taxon>
        <taxon>Embryophyta</taxon>
        <taxon>Tracheophyta</taxon>
        <taxon>Spermatophyta</taxon>
        <taxon>Magnoliopsida</taxon>
        <taxon>eudicotyledons</taxon>
        <taxon>Gunneridae</taxon>
        <taxon>Pentapetalae</taxon>
        <taxon>rosids</taxon>
        <taxon>malvids</taxon>
        <taxon>Malvales</taxon>
        <taxon>Malvaceae</taxon>
        <taxon>Malvoideae</taxon>
        <taxon>Gossypium</taxon>
    </lineage>
</organism>